<dbReference type="GeneID" id="38781186"/>
<accession>A0A401GQ46</accession>
<proteinExistence type="predicted"/>
<dbReference type="EMBL" id="BFAD01000006">
    <property type="protein sequence ID" value="GBE84269.1"/>
    <property type="molecule type" value="Genomic_DNA"/>
</dbReference>
<dbReference type="AlphaFoldDB" id="A0A401GQ46"/>
<protein>
    <submittedName>
        <fullName evidence="1">Uncharacterized protein</fullName>
    </submittedName>
</protein>
<name>A0A401GQ46_9APHY</name>
<sequence>MEYADGRCPDVVIALLGIVIVADASSDTHDAQIVLSATQIRSRTRSSRCCWSTPAARWRILTGDAWAALEDERGVGTFTAHAHLSEVSTNQRNQRSSPLPALDILRLAERGE</sequence>
<gene>
    <name evidence="1" type="ORF">SCP_0602470</name>
</gene>
<dbReference type="Proteomes" id="UP000287166">
    <property type="component" value="Unassembled WGS sequence"/>
</dbReference>
<evidence type="ECO:0000313" key="1">
    <source>
        <dbReference type="EMBL" id="GBE84269.1"/>
    </source>
</evidence>
<comment type="caution">
    <text evidence="1">The sequence shown here is derived from an EMBL/GenBank/DDBJ whole genome shotgun (WGS) entry which is preliminary data.</text>
</comment>
<dbReference type="InParanoid" id="A0A401GQ46"/>
<evidence type="ECO:0000313" key="2">
    <source>
        <dbReference type="Proteomes" id="UP000287166"/>
    </source>
</evidence>
<keyword evidence="2" id="KW-1185">Reference proteome</keyword>
<reference evidence="1 2" key="1">
    <citation type="journal article" date="2018" name="Sci. Rep.">
        <title>Genome sequence of the cauliflower mushroom Sparassis crispa (Hanabiratake) and its association with beneficial usage.</title>
        <authorList>
            <person name="Kiyama R."/>
            <person name="Furutani Y."/>
            <person name="Kawaguchi K."/>
            <person name="Nakanishi T."/>
        </authorList>
    </citation>
    <scope>NUCLEOTIDE SEQUENCE [LARGE SCALE GENOMIC DNA]</scope>
</reference>
<organism evidence="1 2">
    <name type="scientific">Sparassis crispa</name>
    <dbReference type="NCBI Taxonomy" id="139825"/>
    <lineage>
        <taxon>Eukaryota</taxon>
        <taxon>Fungi</taxon>
        <taxon>Dikarya</taxon>
        <taxon>Basidiomycota</taxon>
        <taxon>Agaricomycotina</taxon>
        <taxon>Agaricomycetes</taxon>
        <taxon>Polyporales</taxon>
        <taxon>Sparassidaceae</taxon>
        <taxon>Sparassis</taxon>
    </lineage>
</organism>
<dbReference type="RefSeq" id="XP_027615182.1">
    <property type="nucleotide sequence ID" value="XM_027759381.1"/>
</dbReference>